<dbReference type="EMBL" id="JABCRI010000010">
    <property type="protein sequence ID" value="KAF8399949.1"/>
    <property type="molecule type" value="Genomic_DNA"/>
</dbReference>
<dbReference type="Proteomes" id="UP000655225">
    <property type="component" value="Unassembled WGS sequence"/>
</dbReference>
<evidence type="ECO:0000313" key="2">
    <source>
        <dbReference type="Proteomes" id="UP000655225"/>
    </source>
</evidence>
<keyword evidence="2" id="KW-1185">Reference proteome</keyword>
<organism evidence="1 2">
    <name type="scientific">Tetracentron sinense</name>
    <name type="common">Spur-leaf</name>
    <dbReference type="NCBI Taxonomy" id="13715"/>
    <lineage>
        <taxon>Eukaryota</taxon>
        <taxon>Viridiplantae</taxon>
        <taxon>Streptophyta</taxon>
        <taxon>Embryophyta</taxon>
        <taxon>Tracheophyta</taxon>
        <taxon>Spermatophyta</taxon>
        <taxon>Magnoliopsida</taxon>
        <taxon>Trochodendrales</taxon>
        <taxon>Trochodendraceae</taxon>
        <taxon>Tetracentron</taxon>
    </lineage>
</organism>
<protein>
    <submittedName>
        <fullName evidence="1">Uncharacterized protein</fullName>
    </submittedName>
</protein>
<reference evidence="1 2" key="1">
    <citation type="submission" date="2020-04" db="EMBL/GenBank/DDBJ databases">
        <title>Plant Genome Project.</title>
        <authorList>
            <person name="Zhang R.-G."/>
        </authorList>
    </citation>
    <scope>NUCLEOTIDE SEQUENCE [LARGE SCALE GENOMIC DNA]</scope>
    <source>
        <strain evidence="1">YNK0</strain>
        <tissue evidence="1">Leaf</tissue>
    </source>
</reference>
<dbReference type="AlphaFoldDB" id="A0A835DH66"/>
<proteinExistence type="predicted"/>
<accession>A0A835DH66</accession>
<evidence type="ECO:0000313" key="1">
    <source>
        <dbReference type="EMBL" id="KAF8399949.1"/>
    </source>
</evidence>
<comment type="caution">
    <text evidence="1">The sequence shown here is derived from an EMBL/GenBank/DDBJ whole genome shotgun (WGS) entry which is preliminary data.</text>
</comment>
<gene>
    <name evidence="1" type="ORF">HHK36_015821</name>
</gene>
<name>A0A835DH66_TETSI</name>
<sequence>MLAEVEQLSPPDARLKVSNEMFGPDVTYCTVPSKVQPGMVLFSFNSTNGEADSDGMFSGGDSKSGFCNRSVGEDSFVIFRNSLC</sequence>